<organism evidence="2 3">
    <name type="scientific">Nocardiopsis changdeensis</name>
    <dbReference type="NCBI Taxonomy" id="2831969"/>
    <lineage>
        <taxon>Bacteria</taxon>
        <taxon>Bacillati</taxon>
        <taxon>Actinomycetota</taxon>
        <taxon>Actinomycetes</taxon>
        <taxon>Streptosporangiales</taxon>
        <taxon>Nocardiopsidaceae</taxon>
        <taxon>Nocardiopsis</taxon>
    </lineage>
</organism>
<keyword evidence="1" id="KW-0472">Membrane</keyword>
<keyword evidence="1" id="KW-1133">Transmembrane helix</keyword>
<dbReference type="Pfam" id="PF18895">
    <property type="entry name" value="T4SS_pilin"/>
    <property type="match status" value="1"/>
</dbReference>
<name>A0ABX8BZ31_9ACTN</name>
<evidence type="ECO:0000313" key="3">
    <source>
        <dbReference type="Proteomes" id="UP000676079"/>
    </source>
</evidence>
<feature type="transmembrane region" description="Helical" evidence="1">
    <location>
        <begin position="73"/>
        <end position="94"/>
    </location>
</feature>
<protein>
    <submittedName>
        <fullName evidence="2">Uncharacterized protein</fullName>
    </submittedName>
</protein>
<keyword evidence="1" id="KW-0812">Transmembrane</keyword>
<proteinExistence type="predicted"/>
<gene>
    <name evidence="2" type="ORF">KGD84_19205</name>
</gene>
<dbReference type="EMBL" id="CP074133">
    <property type="protein sequence ID" value="QUX26061.1"/>
    <property type="molecule type" value="Genomic_DNA"/>
</dbReference>
<reference evidence="2 3" key="1">
    <citation type="submission" date="2021-05" db="EMBL/GenBank/DDBJ databases">
        <title>Direct Submission.</title>
        <authorList>
            <person name="Li K."/>
            <person name="Gao J."/>
        </authorList>
    </citation>
    <scope>NUCLEOTIDE SEQUENCE [LARGE SCALE GENOMIC DNA]</scope>
    <source>
        <strain evidence="2 3">Mg02</strain>
    </source>
</reference>
<evidence type="ECO:0000313" key="2">
    <source>
        <dbReference type="EMBL" id="QUX26061.1"/>
    </source>
</evidence>
<accession>A0ABX8BZ31</accession>
<sequence>MLLGPALLLGDLATAWADGAGAYAGHLRDVVRRLTRLGQALALSVAVLFTVVAGLRWTAAGGDPGEIDRAKRALSGAGIGYLIALCGEALLMALEYVTEYEY</sequence>
<dbReference type="InterPro" id="IPR043993">
    <property type="entry name" value="T4SS_pilin"/>
</dbReference>
<keyword evidence="3" id="KW-1185">Reference proteome</keyword>
<feature type="transmembrane region" description="Helical" evidence="1">
    <location>
        <begin position="41"/>
        <end position="61"/>
    </location>
</feature>
<evidence type="ECO:0000256" key="1">
    <source>
        <dbReference type="SAM" id="Phobius"/>
    </source>
</evidence>
<dbReference type="Proteomes" id="UP000676079">
    <property type="component" value="Chromosome"/>
</dbReference>